<dbReference type="Gene3D" id="3.90.226.10">
    <property type="entry name" value="2-enoyl-CoA Hydratase, Chain A, domain 1"/>
    <property type="match status" value="1"/>
</dbReference>
<comment type="similarity">
    <text evidence="1 5">Belongs to the peptidase S41A family.</text>
</comment>
<keyword evidence="9" id="KW-1185">Reference proteome</keyword>
<dbReference type="Pfam" id="PF13180">
    <property type="entry name" value="PDZ_2"/>
    <property type="match status" value="1"/>
</dbReference>
<dbReference type="InterPro" id="IPR029045">
    <property type="entry name" value="ClpP/crotonase-like_dom_sf"/>
</dbReference>
<dbReference type="AlphaFoldDB" id="A0A3L7A9N1"/>
<dbReference type="InterPro" id="IPR004447">
    <property type="entry name" value="Peptidase_S41A"/>
</dbReference>
<dbReference type="SMART" id="SM00245">
    <property type="entry name" value="TSPc"/>
    <property type="match status" value="1"/>
</dbReference>
<evidence type="ECO:0000256" key="6">
    <source>
        <dbReference type="SAM" id="MobiDB-lite"/>
    </source>
</evidence>
<dbReference type="Gene3D" id="3.30.750.44">
    <property type="match status" value="1"/>
</dbReference>
<dbReference type="Pfam" id="PF03572">
    <property type="entry name" value="Peptidase_S41"/>
    <property type="match status" value="1"/>
</dbReference>
<dbReference type="EMBL" id="RCTF01000013">
    <property type="protein sequence ID" value="RLP76291.1"/>
    <property type="molecule type" value="Genomic_DNA"/>
</dbReference>
<evidence type="ECO:0000256" key="4">
    <source>
        <dbReference type="ARBA" id="ARBA00022825"/>
    </source>
</evidence>
<keyword evidence="2 5" id="KW-0645">Protease</keyword>
<organism evidence="8 9">
    <name type="scientific">Xanthobacter tagetidis</name>
    <dbReference type="NCBI Taxonomy" id="60216"/>
    <lineage>
        <taxon>Bacteria</taxon>
        <taxon>Pseudomonadati</taxon>
        <taxon>Pseudomonadota</taxon>
        <taxon>Alphaproteobacteria</taxon>
        <taxon>Hyphomicrobiales</taxon>
        <taxon>Xanthobacteraceae</taxon>
        <taxon>Xanthobacter</taxon>
    </lineage>
</organism>
<evidence type="ECO:0000256" key="1">
    <source>
        <dbReference type="ARBA" id="ARBA00009179"/>
    </source>
</evidence>
<dbReference type="CDD" id="cd07560">
    <property type="entry name" value="Peptidase_S41_CPP"/>
    <property type="match status" value="1"/>
</dbReference>
<dbReference type="GO" id="GO:0030288">
    <property type="term" value="C:outer membrane-bounded periplasmic space"/>
    <property type="evidence" value="ECO:0007669"/>
    <property type="project" value="TreeGrafter"/>
</dbReference>
<dbReference type="PANTHER" id="PTHR32060">
    <property type="entry name" value="TAIL-SPECIFIC PROTEASE"/>
    <property type="match status" value="1"/>
</dbReference>
<dbReference type="PANTHER" id="PTHR32060:SF30">
    <property type="entry name" value="CARBOXY-TERMINAL PROCESSING PROTEASE CTPA"/>
    <property type="match status" value="1"/>
</dbReference>
<dbReference type="CDD" id="cd06782">
    <property type="entry name" value="cpPDZ_CPP-like"/>
    <property type="match status" value="1"/>
</dbReference>
<feature type="domain" description="PDZ" evidence="7">
    <location>
        <begin position="93"/>
        <end position="159"/>
    </location>
</feature>
<name>A0A3L7A9N1_9HYPH</name>
<gene>
    <name evidence="8" type="ORF">D9R14_15895</name>
</gene>
<feature type="compositionally biased region" description="Basic and acidic residues" evidence="6">
    <location>
        <begin position="389"/>
        <end position="403"/>
    </location>
</feature>
<accession>A0A3L7A9N1</accession>
<evidence type="ECO:0000259" key="7">
    <source>
        <dbReference type="PROSITE" id="PS50106"/>
    </source>
</evidence>
<dbReference type="InterPro" id="IPR005151">
    <property type="entry name" value="Tail-specific_protease"/>
</dbReference>
<sequence length="450" mass="48540">MMRRTSLFLFGAAAGALVAFTVVQPRLFFGMTAEAASSDTYRQLDLFGDVFARVRSDYVEKPEDSKLVESAIKGMLQDLDPHSSYMDAKTYHDMQVQTSGEFGGLGIEVKMEDGLVKVIAPMEDTPAAKAGVMAGDLITKLNDEQVQGMTLTEAVDKMRGEVGAPIRLTISRKGIEKPFEVKVTRAVIKIQAVRSKVEQDDIAYIRINQFTQQTNAGLEKAIDNLTSEIGADKIRGYIIDLRNNPGGLLTQAVEVSSAFMDRGEVVSTRGRNPEESQRYNARGGDRTKGKPVIVLVNGGSASASEIVAGALQDHKRATVLGSRTFGKGSVQTIIPLGREGENGALRLTTARFYTPSGRSIQAKGIDPDIILVQDLPEEEKAKLGATGDGRSESSLKGHLKNGEEEQTGSPAYVPPEAKDDTQLKLAIELMKGSVKNAAFPATSEKTSRAN</sequence>
<dbReference type="SUPFAM" id="SSF50156">
    <property type="entry name" value="PDZ domain-like"/>
    <property type="match status" value="1"/>
</dbReference>
<dbReference type="NCBIfam" id="TIGR00225">
    <property type="entry name" value="prc"/>
    <property type="match status" value="1"/>
</dbReference>
<dbReference type="RefSeq" id="WP_121624321.1">
    <property type="nucleotide sequence ID" value="NZ_JACIIW010000005.1"/>
</dbReference>
<keyword evidence="4 5" id="KW-0720">Serine protease</keyword>
<dbReference type="InterPro" id="IPR001478">
    <property type="entry name" value="PDZ"/>
</dbReference>
<reference evidence="8 9" key="1">
    <citation type="submission" date="2018-10" db="EMBL/GenBank/DDBJ databases">
        <title>Xanthobacter tagetidis genome sequencing and assembly.</title>
        <authorList>
            <person name="Maclea K.S."/>
            <person name="Goen A.E."/>
            <person name="Fatima S.A."/>
        </authorList>
    </citation>
    <scope>NUCLEOTIDE SEQUENCE [LARGE SCALE GENOMIC DNA]</scope>
    <source>
        <strain evidence="8 9">ATCC 700314</strain>
    </source>
</reference>
<dbReference type="GO" id="GO:0006508">
    <property type="term" value="P:proteolysis"/>
    <property type="evidence" value="ECO:0007669"/>
    <property type="project" value="UniProtKB-KW"/>
</dbReference>
<feature type="region of interest" description="Disordered" evidence="6">
    <location>
        <begin position="380"/>
        <end position="420"/>
    </location>
</feature>
<keyword evidence="3 5" id="KW-0378">Hydrolase</keyword>
<dbReference type="SMART" id="SM00228">
    <property type="entry name" value="PDZ"/>
    <property type="match status" value="1"/>
</dbReference>
<dbReference type="GO" id="GO:0007165">
    <property type="term" value="P:signal transduction"/>
    <property type="evidence" value="ECO:0007669"/>
    <property type="project" value="TreeGrafter"/>
</dbReference>
<dbReference type="FunFam" id="3.30.750.44:FF:000001">
    <property type="entry name" value="S41 family peptidase"/>
    <property type="match status" value="1"/>
</dbReference>
<dbReference type="GO" id="GO:0008236">
    <property type="term" value="F:serine-type peptidase activity"/>
    <property type="evidence" value="ECO:0007669"/>
    <property type="project" value="UniProtKB-KW"/>
</dbReference>
<dbReference type="PROSITE" id="PS50106">
    <property type="entry name" value="PDZ"/>
    <property type="match status" value="1"/>
</dbReference>
<dbReference type="FunFam" id="2.30.42.10:FF:000063">
    <property type="entry name" value="Peptidase, S41 family"/>
    <property type="match status" value="1"/>
</dbReference>
<evidence type="ECO:0000313" key="8">
    <source>
        <dbReference type="EMBL" id="RLP76291.1"/>
    </source>
</evidence>
<dbReference type="Proteomes" id="UP000269692">
    <property type="component" value="Unassembled WGS sequence"/>
</dbReference>
<dbReference type="FunFam" id="3.90.226.10:FF:000029">
    <property type="entry name" value="Peptidase, S41 family"/>
    <property type="match status" value="1"/>
</dbReference>
<evidence type="ECO:0000256" key="2">
    <source>
        <dbReference type="ARBA" id="ARBA00022670"/>
    </source>
</evidence>
<dbReference type="InterPro" id="IPR055210">
    <property type="entry name" value="CtpA/B_N"/>
</dbReference>
<comment type="caution">
    <text evidence="8">The sequence shown here is derived from an EMBL/GenBank/DDBJ whole genome shotgun (WGS) entry which is preliminary data.</text>
</comment>
<dbReference type="InterPro" id="IPR036034">
    <property type="entry name" value="PDZ_sf"/>
</dbReference>
<protein>
    <submittedName>
        <fullName evidence="8">S41 family peptidase</fullName>
    </submittedName>
</protein>
<evidence type="ECO:0000313" key="9">
    <source>
        <dbReference type="Proteomes" id="UP000269692"/>
    </source>
</evidence>
<dbReference type="OrthoDB" id="9812068at2"/>
<dbReference type="Pfam" id="PF22694">
    <property type="entry name" value="CtpB_N-like"/>
    <property type="match status" value="1"/>
</dbReference>
<proteinExistence type="inferred from homology"/>
<dbReference type="Gene3D" id="2.30.42.10">
    <property type="match status" value="1"/>
</dbReference>
<dbReference type="GO" id="GO:0004175">
    <property type="term" value="F:endopeptidase activity"/>
    <property type="evidence" value="ECO:0007669"/>
    <property type="project" value="TreeGrafter"/>
</dbReference>
<evidence type="ECO:0000256" key="5">
    <source>
        <dbReference type="RuleBase" id="RU004404"/>
    </source>
</evidence>
<evidence type="ECO:0000256" key="3">
    <source>
        <dbReference type="ARBA" id="ARBA00022801"/>
    </source>
</evidence>
<dbReference type="SUPFAM" id="SSF52096">
    <property type="entry name" value="ClpP/crotonase"/>
    <property type="match status" value="1"/>
</dbReference>